<comment type="caution">
    <text evidence="2">The sequence shown here is derived from an EMBL/GenBank/DDBJ whole genome shotgun (WGS) entry which is preliminary data.</text>
</comment>
<dbReference type="PANTHER" id="PTHR35458">
    <property type="entry name" value="SLR0755 PROTEIN"/>
    <property type="match status" value="1"/>
</dbReference>
<evidence type="ECO:0000259" key="1">
    <source>
        <dbReference type="Pfam" id="PF01936"/>
    </source>
</evidence>
<dbReference type="Pfam" id="PF01936">
    <property type="entry name" value="NYN"/>
    <property type="match status" value="1"/>
</dbReference>
<evidence type="ECO:0000313" key="2">
    <source>
        <dbReference type="EMBL" id="OGF28306.1"/>
    </source>
</evidence>
<organism evidence="2 3">
    <name type="scientific">Candidatus Falkowbacteria bacterium RIFOXYA2_FULL_47_9</name>
    <dbReference type="NCBI Taxonomy" id="1797995"/>
    <lineage>
        <taxon>Bacteria</taxon>
        <taxon>Candidatus Falkowiibacteriota</taxon>
    </lineage>
</organism>
<evidence type="ECO:0000313" key="3">
    <source>
        <dbReference type="Proteomes" id="UP000178925"/>
    </source>
</evidence>
<name>A0A1F5SP36_9BACT</name>
<protein>
    <recommendedName>
        <fullName evidence="1">NYN domain-containing protein</fullName>
    </recommendedName>
</protein>
<dbReference type="Gene3D" id="3.40.50.1010">
    <property type="entry name" value="5'-nuclease"/>
    <property type="match status" value="1"/>
</dbReference>
<proteinExistence type="predicted"/>
<dbReference type="CDD" id="cd10911">
    <property type="entry name" value="PIN_LabA"/>
    <property type="match status" value="1"/>
</dbReference>
<feature type="domain" description="NYN" evidence="1">
    <location>
        <begin position="8"/>
        <end position="156"/>
    </location>
</feature>
<reference evidence="2 3" key="1">
    <citation type="journal article" date="2016" name="Nat. Commun.">
        <title>Thousands of microbial genomes shed light on interconnected biogeochemical processes in an aquifer system.</title>
        <authorList>
            <person name="Anantharaman K."/>
            <person name="Brown C.T."/>
            <person name="Hug L.A."/>
            <person name="Sharon I."/>
            <person name="Castelle C.J."/>
            <person name="Probst A.J."/>
            <person name="Thomas B.C."/>
            <person name="Singh A."/>
            <person name="Wilkins M.J."/>
            <person name="Karaoz U."/>
            <person name="Brodie E.L."/>
            <person name="Williams K.H."/>
            <person name="Hubbard S.S."/>
            <person name="Banfield J.F."/>
        </authorList>
    </citation>
    <scope>NUCLEOTIDE SEQUENCE [LARGE SCALE GENOMIC DNA]</scope>
</reference>
<dbReference type="InterPro" id="IPR021139">
    <property type="entry name" value="NYN"/>
</dbReference>
<dbReference type="Proteomes" id="UP000178925">
    <property type="component" value="Unassembled WGS sequence"/>
</dbReference>
<dbReference type="PANTHER" id="PTHR35458:SF8">
    <property type="entry name" value="SLR0650 PROTEIN"/>
    <property type="match status" value="1"/>
</dbReference>
<sequence length="164" mass="18428">MIKHKEQRVGVLVDVSNMYHSAKNLYNSRVDFSQVLKAAVSGRKLIRAIAYAIKTKTGEEELFFEALSKQGFEVKMKELQIFLSGVKKADWDVGIAVDAIKLSDKLDVIVLVTGDGDYIPLVEYLQNTKGCLVEILAFQKTCSSRLVEAADDFIDLGEYKKYLK</sequence>
<dbReference type="EMBL" id="MFGC01000012">
    <property type="protein sequence ID" value="OGF28306.1"/>
    <property type="molecule type" value="Genomic_DNA"/>
</dbReference>
<dbReference type="AlphaFoldDB" id="A0A1F5SP36"/>
<gene>
    <name evidence="2" type="ORF">A2242_04185</name>
</gene>
<dbReference type="STRING" id="1797995.A2242_04185"/>
<dbReference type="InterPro" id="IPR047140">
    <property type="entry name" value="LabA"/>
</dbReference>
<accession>A0A1F5SP36</accession>
<dbReference type="GO" id="GO:0004540">
    <property type="term" value="F:RNA nuclease activity"/>
    <property type="evidence" value="ECO:0007669"/>
    <property type="project" value="InterPro"/>
</dbReference>